<keyword evidence="2" id="KW-1185">Reference proteome</keyword>
<sequence>MKYIFLFFCIGLTFNGFCQETVEKDSTYITSFKHKIILKANINTQTESYSIQKNDTENFSLTANNNFKFTLSANYEFLGLSIGFSPKARNLPYKTSFQDIKMRLFVKQWIQSFQYRRVRGFYRDGEILENVQEQFPHFKTISWNGTTSYVLNPNFSLKHVLFNTEWQRKSAGSLIPNLRYGYQRITDRIDSLKEVQNIYSISLATDYYYTWVIEKNWFVTPAISPGIGLRFTDYNLDKFNEQNTLFTTALNLGLYFGYTSPNMVIGANFNFDSKASNAKTKTNIISDRSYAKLYFGYRFNAPASVKKQVDWIKDKVKK</sequence>
<dbReference type="InterPro" id="IPR025535">
    <property type="entry name" value="DUF4421"/>
</dbReference>
<reference evidence="1 2" key="1">
    <citation type="submission" date="2017-01" db="EMBL/GenBank/DDBJ databases">
        <title>Complete genome of Lacinutrix venerupis DOK2-8 isolated from seawater in Dokdo.</title>
        <authorList>
            <person name="Chi W.-J."/>
            <person name="Kim J.H."/>
        </authorList>
    </citation>
    <scope>NUCLEOTIDE SEQUENCE [LARGE SCALE GENOMIC DNA]</scope>
    <source>
        <strain evidence="1 2">DOK2-8</strain>
    </source>
</reference>
<evidence type="ECO:0000313" key="2">
    <source>
        <dbReference type="Proteomes" id="UP000187506"/>
    </source>
</evidence>
<dbReference type="KEGG" id="lvn:BWR22_06140"/>
<accession>A0AAC9PWI7</accession>
<evidence type="ECO:0008006" key="3">
    <source>
        <dbReference type="Google" id="ProtNLM"/>
    </source>
</evidence>
<evidence type="ECO:0000313" key="1">
    <source>
        <dbReference type="EMBL" id="APX99904.1"/>
    </source>
</evidence>
<dbReference type="Pfam" id="PF14391">
    <property type="entry name" value="DUF4421"/>
    <property type="match status" value="1"/>
</dbReference>
<protein>
    <recommendedName>
        <fullName evidence="3">DUF4421 domain-containing protein</fullName>
    </recommendedName>
</protein>
<dbReference type="AlphaFoldDB" id="A0AAC9PWI7"/>
<name>A0AAC9PWI7_9FLAO</name>
<organism evidence="1 2">
    <name type="scientific">Lacinutrix venerupis</name>
    <dbReference type="NCBI Taxonomy" id="1486034"/>
    <lineage>
        <taxon>Bacteria</taxon>
        <taxon>Pseudomonadati</taxon>
        <taxon>Bacteroidota</taxon>
        <taxon>Flavobacteriia</taxon>
        <taxon>Flavobacteriales</taxon>
        <taxon>Flavobacteriaceae</taxon>
        <taxon>Lacinutrix</taxon>
    </lineage>
</organism>
<dbReference type="Proteomes" id="UP000187506">
    <property type="component" value="Chromosome"/>
</dbReference>
<dbReference type="EMBL" id="CP019352">
    <property type="protein sequence ID" value="APX99904.1"/>
    <property type="molecule type" value="Genomic_DNA"/>
</dbReference>
<gene>
    <name evidence="1" type="ORF">BWR22_06140</name>
</gene>
<dbReference type="RefSeq" id="WP_076732644.1">
    <property type="nucleotide sequence ID" value="NZ_CP019352.1"/>
</dbReference>
<proteinExistence type="predicted"/>